<gene>
    <name evidence="4" type="ORF">LAZ67_20000164</name>
</gene>
<reference evidence="4 5" key="1">
    <citation type="submission" date="2022-01" db="EMBL/GenBank/DDBJ databases">
        <title>A chromosomal length assembly of Cordylochernes scorpioides.</title>
        <authorList>
            <person name="Zeh D."/>
            <person name="Zeh J."/>
        </authorList>
    </citation>
    <scope>NUCLEOTIDE SEQUENCE [LARGE SCALE GENOMIC DNA]</scope>
    <source>
        <strain evidence="4">IN4F17</strain>
        <tissue evidence="4">Whole Body</tissue>
    </source>
</reference>
<dbReference type="PANTHER" id="PTHR10515:SF0">
    <property type="entry name" value="THYMIDINE PHOSPHORYLASE"/>
    <property type="match status" value="1"/>
</dbReference>
<evidence type="ECO:0000256" key="1">
    <source>
        <dbReference type="ARBA" id="ARBA00022676"/>
    </source>
</evidence>
<proteinExistence type="predicted"/>
<sequence length="156" mass="17128">MVKGGVATSAFITNMDEVLGHCVGDSLEMWESLQCLKGTGPSDLMELTLNFAGELLRLVKLVANRREGVQLAEKVVKSGAALDAARKLLSQQGASVETVDLLCSGEEFFFTENSFEVAHDGPPGDLHWIDLVNYCTTETFEFTTEKFDLPCLNYPF</sequence>
<keyword evidence="5" id="KW-1185">Reference proteome</keyword>
<protein>
    <submittedName>
        <fullName evidence="4">TYMP</fullName>
    </submittedName>
</protein>
<dbReference type="Gene3D" id="3.40.1030.10">
    <property type="entry name" value="Nucleoside phosphorylase/phosphoribosyltransferase catalytic domain"/>
    <property type="match status" value="1"/>
</dbReference>
<organism evidence="4 5">
    <name type="scientific">Cordylochernes scorpioides</name>
    <dbReference type="NCBI Taxonomy" id="51811"/>
    <lineage>
        <taxon>Eukaryota</taxon>
        <taxon>Metazoa</taxon>
        <taxon>Ecdysozoa</taxon>
        <taxon>Arthropoda</taxon>
        <taxon>Chelicerata</taxon>
        <taxon>Arachnida</taxon>
        <taxon>Pseudoscorpiones</taxon>
        <taxon>Cheliferoidea</taxon>
        <taxon>Chernetidae</taxon>
        <taxon>Cordylochernes</taxon>
    </lineage>
</organism>
<dbReference type="Pfam" id="PF00591">
    <property type="entry name" value="Glycos_transf_3"/>
    <property type="match status" value="1"/>
</dbReference>
<keyword evidence="2" id="KW-0808">Transferase</keyword>
<dbReference type="InterPro" id="IPR000312">
    <property type="entry name" value="Glycosyl_Trfase_fam3"/>
</dbReference>
<dbReference type="SUPFAM" id="SSF52418">
    <property type="entry name" value="Nucleoside phosphorylase/phosphoribosyltransferase catalytic domain"/>
    <property type="match status" value="1"/>
</dbReference>
<evidence type="ECO:0000313" key="5">
    <source>
        <dbReference type="Proteomes" id="UP001235939"/>
    </source>
</evidence>
<evidence type="ECO:0000256" key="2">
    <source>
        <dbReference type="ARBA" id="ARBA00022679"/>
    </source>
</evidence>
<name>A0ABY6LIV5_9ARAC</name>
<evidence type="ECO:0000313" key="4">
    <source>
        <dbReference type="EMBL" id="UYV81146.1"/>
    </source>
</evidence>
<keyword evidence="1" id="KW-0328">Glycosyltransferase</keyword>
<dbReference type="Proteomes" id="UP001235939">
    <property type="component" value="Chromosome 20"/>
</dbReference>
<dbReference type="PANTHER" id="PTHR10515">
    <property type="entry name" value="THYMIDINE PHOSPHORYLASE"/>
    <property type="match status" value="1"/>
</dbReference>
<dbReference type="InterPro" id="IPR000053">
    <property type="entry name" value="Thymidine/pyrmidine_PPase"/>
</dbReference>
<dbReference type="InterPro" id="IPR035902">
    <property type="entry name" value="Nuc_phospho_transferase"/>
</dbReference>
<evidence type="ECO:0000259" key="3">
    <source>
        <dbReference type="Pfam" id="PF00591"/>
    </source>
</evidence>
<accession>A0ABY6LIV5</accession>
<feature type="domain" description="Glycosyl transferase family 3" evidence="3">
    <location>
        <begin position="3"/>
        <end position="82"/>
    </location>
</feature>
<dbReference type="EMBL" id="CP092882">
    <property type="protein sequence ID" value="UYV81146.1"/>
    <property type="molecule type" value="Genomic_DNA"/>
</dbReference>